<feature type="region of interest" description="Disordered" evidence="1">
    <location>
        <begin position="1"/>
        <end position="28"/>
    </location>
</feature>
<protein>
    <submittedName>
        <fullName evidence="2">Uncharacterized protein</fullName>
    </submittedName>
</protein>
<gene>
    <name evidence="2" type="ORF">LIER_14866</name>
</gene>
<proteinExistence type="predicted"/>
<reference evidence="2 3" key="1">
    <citation type="submission" date="2024-01" db="EMBL/GenBank/DDBJ databases">
        <title>The complete chloroplast genome sequence of Lithospermum erythrorhizon: insights into the phylogenetic relationship among Boraginaceae species and the maternal lineages of purple gromwells.</title>
        <authorList>
            <person name="Okada T."/>
            <person name="Watanabe K."/>
        </authorList>
    </citation>
    <scope>NUCLEOTIDE SEQUENCE [LARGE SCALE GENOMIC DNA]</scope>
</reference>
<comment type="caution">
    <text evidence="2">The sequence shown here is derived from an EMBL/GenBank/DDBJ whole genome shotgun (WGS) entry which is preliminary data.</text>
</comment>
<keyword evidence="3" id="KW-1185">Reference proteome</keyword>
<accession>A0AAV3Q0P0</accession>
<dbReference type="AlphaFoldDB" id="A0AAV3Q0P0"/>
<name>A0AAV3Q0P0_LITER</name>
<dbReference type="EMBL" id="BAABME010003150">
    <property type="protein sequence ID" value="GAA0157639.1"/>
    <property type="molecule type" value="Genomic_DNA"/>
</dbReference>
<organism evidence="2 3">
    <name type="scientific">Lithospermum erythrorhizon</name>
    <name type="common">Purple gromwell</name>
    <name type="synonym">Lithospermum officinale var. erythrorhizon</name>
    <dbReference type="NCBI Taxonomy" id="34254"/>
    <lineage>
        <taxon>Eukaryota</taxon>
        <taxon>Viridiplantae</taxon>
        <taxon>Streptophyta</taxon>
        <taxon>Embryophyta</taxon>
        <taxon>Tracheophyta</taxon>
        <taxon>Spermatophyta</taxon>
        <taxon>Magnoliopsida</taxon>
        <taxon>eudicotyledons</taxon>
        <taxon>Gunneridae</taxon>
        <taxon>Pentapetalae</taxon>
        <taxon>asterids</taxon>
        <taxon>lamiids</taxon>
        <taxon>Boraginales</taxon>
        <taxon>Boraginaceae</taxon>
        <taxon>Boraginoideae</taxon>
        <taxon>Lithospermeae</taxon>
        <taxon>Lithospermum</taxon>
    </lineage>
</organism>
<evidence type="ECO:0000313" key="3">
    <source>
        <dbReference type="Proteomes" id="UP001454036"/>
    </source>
</evidence>
<sequence length="75" mass="8285">MSFTDRLDAVPLPKGFTSPPPPQIKQEPREVPRIIGRIVTISGGITGGGDSENSRKNYARREVYPLIKHLTLDAK</sequence>
<evidence type="ECO:0000313" key="2">
    <source>
        <dbReference type="EMBL" id="GAA0157639.1"/>
    </source>
</evidence>
<dbReference type="Proteomes" id="UP001454036">
    <property type="component" value="Unassembled WGS sequence"/>
</dbReference>
<evidence type="ECO:0000256" key="1">
    <source>
        <dbReference type="SAM" id="MobiDB-lite"/>
    </source>
</evidence>